<dbReference type="EMBL" id="SLXO01000006">
    <property type="protein sequence ID" value="TCP33953.1"/>
    <property type="molecule type" value="Genomic_DNA"/>
</dbReference>
<keyword evidence="4" id="KW-1185">Reference proteome</keyword>
<protein>
    <submittedName>
        <fullName evidence="3">Alpha-beta hydrolase superfamily lysophospholipase</fullName>
    </submittedName>
</protein>
<dbReference type="PANTHER" id="PTHR43798">
    <property type="entry name" value="MONOACYLGLYCEROL LIPASE"/>
    <property type="match status" value="1"/>
</dbReference>
<feature type="compositionally biased region" description="Polar residues" evidence="1">
    <location>
        <begin position="40"/>
        <end position="49"/>
    </location>
</feature>
<feature type="compositionally biased region" description="Low complexity" evidence="1">
    <location>
        <begin position="17"/>
        <end position="28"/>
    </location>
</feature>
<dbReference type="Gene3D" id="3.40.50.1820">
    <property type="entry name" value="alpha/beta hydrolase"/>
    <property type="match status" value="1"/>
</dbReference>
<evidence type="ECO:0000313" key="3">
    <source>
        <dbReference type="EMBL" id="TCP33953.1"/>
    </source>
</evidence>
<reference evidence="3 4" key="1">
    <citation type="submission" date="2019-03" db="EMBL/GenBank/DDBJ databases">
        <title>Genomic Encyclopedia of Type Strains, Phase IV (KMG-IV): sequencing the most valuable type-strain genomes for metagenomic binning, comparative biology and taxonomic classification.</title>
        <authorList>
            <person name="Goeker M."/>
        </authorList>
    </citation>
    <scope>NUCLEOTIDE SEQUENCE [LARGE SCALE GENOMIC DNA]</scope>
    <source>
        <strain evidence="3 4">DSM 2132</strain>
    </source>
</reference>
<dbReference type="Proteomes" id="UP000295399">
    <property type="component" value="Unassembled WGS sequence"/>
</dbReference>
<dbReference type="GO" id="GO:0016787">
    <property type="term" value="F:hydrolase activity"/>
    <property type="evidence" value="ECO:0007669"/>
    <property type="project" value="UniProtKB-KW"/>
</dbReference>
<dbReference type="SUPFAM" id="SSF53474">
    <property type="entry name" value="alpha/beta-Hydrolases"/>
    <property type="match status" value="1"/>
</dbReference>
<feature type="domain" description="AB hydrolase-1" evidence="2">
    <location>
        <begin position="94"/>
        <end position="327"/>
    </location>
</feature>
<dbReference type="InterPro" id="IPR029058">
    <property type="entry name" value="AB_hydrolase_fold"/>
</dbReference>
<evidence type="ECO:0000313" key="4">
    <source>
        <dbReference type="Proteomes" id="UP000295399"/>
    </source>
</evidence>
<dbReference type="InterPro" id="IPR050266">
    <property type="entry name" value="AB_hydrolase_sf"/>
</dbReference>
<evidence type="ECO:0000256" key="1">
    <source>
        <dbReference type="SAM" id="MobiDB-lite"/>
    </source>
</evidence>
<accession>A0A4R2PF78</accession>
<organism evidence="3 4">
    <name type="scientific">Rhodothalassium salexigens DSM 2132</name>
    <dbReference type="NCBI Taxonomy" id="1188247"/>
    <lineage>
        <taxon>Bacteria</taxon>
        <taxon>Pseudomonadati</taxon>
        <taxon>Pseudomonadota</taxon>
        <taxon>Alphaproteobacteria</taxon>
        <taxon>Rhodothalassiales</taxon>
        <taxon>Rhodothalassiaceae</taxon>
        <taxon>Rhodothalassium</taxon>
    </lineage>
</organism>
<proteinExistence type="predicted"/>
<dbReference type="Pfam" id="PF12697">
    <property type="entry name" value="Abhydrolase_6"/>
    <property type="match status" value="1"/>
</dbReference>
<gene>
    <name evidence="3" type="ORF">EV659_106111</name>
</gene>
<dbReference type="PANTHER" id="PTHR43798:SF33">
    <property type="entry name" value="HYDROLASE, PUTATIVE (AFU_ORTHOLOGUE AFUA_2G14860)-RELATED"/>
    <property type="match status" value="1"/>
</dbReference>
<feature type="region of interest" description="Disordered" evidence="1">
    <location>
        <begin position="1"/>
        <end position="85"/>
    </location>
</feature>
<dbReference type="InParanoid" id="A0A4R2PF78"/>
<name>A0A4R2PF78_RHOSA</name>
<feature type="compositionally biased region" description="Low complexity" evidence="1">
    <location>
        <begin position="61"/>
        <end position="75"/>
    </location>
</feature>
<dbReference type="RefSeq" id="WP_165878814.1">
    <property type="nucleotide sequence ID" value="NZ_JACIGF010000006.1"/>
</dbReference>
<dbReference type="AlphaFoldDB" id="A0A4R2PF78"/>
<dbReference type="GO" id="GO:0016020">
    <property type="term" value="C:membrane"/>
    <property type="evidence" value="ECO:0007669"/>
    <property type="project" value="TreeGrafter"/>
</dbReference>
<keyword evidence="3" id="KW-0378">Hydrolase</keyword>
<sequence length="361" mass="38396">MSDKPDTRKGQPPTAPTTPKGTETGTPEPGSPDAAKPDTEQPQASTPETGTPPASIPQANTPQTGPPETGTPETGRSAHPSSRAGATGAHRASLFFCHGMWSTGACFDMLAGDLRALGYRCHAPTLPGHDVDPACPPPEGLGRLSMTDYVDALEAEMRAFDPRAIIVGHSMGGLLAQLLAARGLGRGLILLAPAPMAGANTTHPSPSAIFLPHLARWGFWRRPHKPGWGRVRWGVFNGVPEDEARAWYNAYVWESGRALAELAFWWADPGRATRVDTARVTGPVHIFAGRRDRITPLGFARHTARAYGDRATLTVLPDAGHWLIGEPWRRDTADRIAALLPALIQATADADATPDPSGAGR</sequence>
<dbReference type="InterPro" id="IPR000073">
    <property type="entry name" value="AB_hydrolase_1"/>
</dbReference>
<comment type="caution">
    <text evidence="3">The sequence shown here is derived from an EMBL/GenBank/DDBJ whole genome shotgun (WGS) entry which is preliminary data.</text>
</comment>
<evidence type="ECO:0000259" key="2">
    <source>
        <dbReference type="Pfam" id="PF12697"/>
    </source>
</evidence>